<keyword evidence="3" id="KW-0285">Flavoprotein</keyword>
<proteinExistence type="inferred from homology"/>
<dbReference type="InterPro" id="IPR016169">
    <property type="entry name" value="FAD-bd_PCMH_sub2"/>
</dbReference>
<evidence type="ECO:0000256" key="3">
    <source>
        <dbReference type="ARBA" id="ARBA00022630"/>
    </source>
</evidence>
<evidence type="ECO:0000256" key="6">
    <source>
        <dbReference type="ARBA" id="ARBA00023002"/>
    </source>
</evidence>
<dbReference type="SUPFAM" id="SSF55103">
    <property type="entry name" value="FAD-linked oxidases, C-terminal domain"/>
    <property type="match status" value="1"/>
</dbReference>
<keyword evidence="10" id="KW-1185">Reference proteome</keyword>
<dbReference type="RefSeq" id="WP_092962362.1">
    <property type="nucleotide sequence ID" value="NZ_FOSQ01000012.1"/>
</dbReference>
<dbReference type="GO" id="GO:1903457">
    <property type="term" value="P:lactate catabolic process"/>
    <property type="evidence" value="ECO:0007669"/>
    <property type="project" value="TreeGrafter"/>
</dbReference>
<keyword evidence="6" id="KW-0560">Oxidoreductase</keyword>
<dbReference type="InterPro" id="IPR036318">
    <property type="entry name" value="FAD-bd_PCMH-like_sf"/>
</dbReference>
<dbReference type="OrthoDB" id="9811557at2"/>
<keyword evidence="4" id="KW-0274">FAD</keyword>
<keyword evidence="5" id="KW-0809">Transit peptide</keyword>
<dbReference type="Gene3D" id="3.30.43.10">
    <property type="entry name" value="Uridine Diphospho-n-acetylenolpyruvylglucosamine Reductase, domain 2"/>
    <property type="match status" value="1"/>
</dbReference>
<gene>
    <name evidence="9" type="ORF">SAMN02745775_112113</name>
</gene>
<sequence length="507" mass="52146">MSDLAASLRGLLGEAHVATDEAARALAAADLFEWPGAAPALLVIRPGSTAECAAALRLVAQHGAPVVPRGAGLSYTAGVVPTLPAVVVDTTRLDAIRIDAANLTAIVGAGTTWQALAEALAPHGLRSAQASPISGAASTVGGVAAQNLPGSMDGIIGLSVVLADGSVARTGALAMRGEPRFWRNMGPDLTGLFLGDCGAFGVKTEIALRLAPEREAAFASFAFEDGGAMMGALVAIAQKGLVARALAMDPVRGKSATKVEAGEALRTAAAVAARAGSVMQAMRDVAGLARAKLADPAWTLHLTAEGVSSPAAEAGITAARAIAQAAGGRETEAAIPRALRARPYSIRGFVGPEGERWVPVHGMLPLGTARACLHALETRLATLPLAEHGISVSHIISSLGAYVTIEPMFYWRDALDPLHMKHLTEKNRARFGAFPANAAARDVIRDARKALGAVMDAHGAVHAQIGRYYALADRMLPEGAALLRQVKAMLDPEGRMNPGALQGGDRP</sequence>
<accession>A0A1I4DUN6</accession>
<dbReference type="AlphaFoldDB" id="A0A1I4DUN6"/>
<evidence type="ECO:0000256" key="4">
    <source>
        <dbReference type="ARBA" id="ARBA00022827"/>
    </source>
</evidence>
<dbReference type="GO" id="GO:0008720">
    <property type="term" value="F:D-lactate dehydrogenase (NAD+) activity"/>
    <property type="evidence" value="ECO:0007669"/>
    <property type="project" value="TreeGrafter"/>
</dbReference>
<dbReference type="Pfam" id="PF01565">
    <property type="entry name" value="FAD_binding_4"/>
    <property type="match status" value="1"/>
</dbReference>
<comment type="cofactor">
    <cofactor evidence="1">
        <name>FAD</name>
        <dbReference type="ChEBI" id="CHEBI:57692"/>
    </cofactor>
</comment>
<feature type="domain" description="FAD-binding PCMH-type" evidence="8">
    <location>
        <begin position="35"/>
        <end position="213"/>
    </location>
</feature>
<dbReference type="InterPro" id="IPR004113">
    <property type="entry name" value="FAD-bd_oxidored_4_C"/>
</dbReference>
<evidence type="ECO:0000256" key="1">
    <source>
        <dbReference type="ARBA" id="ARBA00001974"/>
    </source>
</evidence>
<evidence type="ECO:0000313" key="9">
    <source>
        <dbReference type="EMBL" id="SFK96763.1"/>
    </source>
</evidence>
<dbReference type="InterPro" id="IPR016167">
    <property type="entry name" value="FAD-bd_PCMH_sub1"/>
</dbReference>
<evidence type="ECO:0000256" key="5">
    <source>
        <dbReference type="ARBA" id="ARBA00022946"/>
    </source>
</evidence>
<evidence type="ECO:0000256" key="2">
    <source>
        <dbReference type="ARBA" id="ARBA00008000"/>
    </source>
</evidence>
<dbReference type="STRING" id="1123062.SAMN02745775_112113"/>
<organism evidence="9 10">
    <name type="scientific">Falsiroseomonas stagni DSM 19981</name>
    <dbReference type="NCBI Taxonomy" id="1123062"/>
    <lineage>
        <taxon>Bacteria</taxon>
        <taxon>Pseudomonadati</taxon>
        <taxon>Pseudomonadota</taxon>
        <taxon>Alphaproteobacteria</taxon>
        <taxon>Acetobacterales</taxon>
        <taxon>Roseomonadaceae</taxon>
        <taxon>Falsiroseomonas</taxon>
    </lineage>
</organism>
<name>A0A1I4DUN6_9PROT</name>
<dbReference type="EMBL" id="FOSQ01000012">
    <property type="protein sequence ID" value="SFK96763.1"/>
    <property type="molecule type" value="Genomic_DNA"/>
</dbReference>
<evidence type="ECO:0000256" key="7">
    <source>
        <dbReference type="ARBA" id="ARBA00038897"/>
    </source>
</evidence>
<dbReference type="EC" id="1.1.2.4" evidence="7"/>
<dbReference type="PANTHER" id="PTHR11748:SF111">
    <property type="entry name" value="D-LACTATE DEHYDROGENASE, MITOCHONDRIAL-RELATED"/>
    <property type="match status" value="1"/>
</dbReference>
<dbReference type="InterPro" id="IPR006094">
    <property type="entry name" value="Oxid_FAD_bind_N"/>
</dbReference>
<dbReference type="InterPro" id="IPR016164">
    <property type="entry name" value="FAD-linked_Oxase-like_C"/>
</dbReference>
<reference evidence="9 10" key="1">
    <citation type="submission" date="2016-10" db="EMBL/GenBank/DDBJ databases">
        <authorList>
            <person name="de Groot N.N."/>
        </authorList>
    </citation>
    <scope>NUCLEOTIDE SEQUENCE [LARGE SCALE GENOMIC DNA]</scope>
    <source>
        <strain evidence="9 10">DSM 19981</strain>
    </source>
</reference>
<protein>
    <recommendedName>
        <fullName evidence="7">D-lactate dehydrogenase (cytochrome)</fullName>
        <ecNumber evidence="7">1.1.2.4</ecNumber>
    </recommendedName>
</protein>
<comment type="similarity">
    <text evidence="2">Belongs to the FAD-binding oxidoreductase/transferase type 4 family.</text>
</comment>
<dbReference type="PANTHER" id="PTHR11748">
    <property type="entry name" value="D-LACTATE DEHYDROGENASE"/>
    <property type="match status" value="1"/>
</dbReference>
<dbReference type="InterPro" id="IPR016166">
    <property type="entry name" value="FAD-bd_PCMH"/>
</dbReference>
<dbReference type="Pfam" id="PF02913">
    <property type="entry name" value="FAD-oxidase_C"/>
    <property type="match status" value="1"/>
</dbReference>
<dbReference type="GO" id="GO:0071949">
    <property type="term" value="F:FAD binding"/>
    <property type="evidence" value="ECO:0007669"/>
    <property type="project" value="InterPro"/>
</dbReference>
<dbReference type="Gene3D" id="3.30.465.10">
    <property type="match status" value="1"/>
</dbReference>
<dbReference type="SUPFAM" id="SSF56176">
    <property type="entry name" value="FAD-binding/transporter-associated domain-like"/>
    <property type="match status" value="1"/>
</dbReference>
<evidence type="ECO:0000259" key="8">
    <source>
        <dbReference type="PROSITE" id="PS51387"/>
    </source>
</evidence>
<evidence type="ECO:0000313" key="10">
    <source>
        <dbReference type="Proteomes" id="UP000199473"/>
    </source>
</evidence>
<dbReference type="GO" id="GO:0004458">
    <property type="term" value="F:D-lactate dehydrogenase (cytochrome) activity"/>
    <property type="evidence" value="ECO:0007669"/>
    <property type="project" value="TreeGrafter"/>
</dbReference>
<dbReference type="Proteomes" id="UP000199473">
    <property type="component" value="Unassembled WGS sequence"/>
</dbReference>
<dbReference type="PROSITE" id="PS51387">
    <property type="entry name" value="FAD_PCMH"/>
    <property type="match status" value="1"/>
</dbReference>